<protein>
    <recommendedName>
        <fullName evidence="4">Amidohydrolase-related domain-containing protein</fullName>
    </recommendedName>
</protein>
<dbReference type="SUPFAM" id="SSF51556">
    <property type="entry name" value="Metallo-dependent hydrolases"/>
    <property type="match status" value="1"/>
</dbReference>
<comment type="similarity">
    <text evidence="3">Belongs to the metallo-dependent hydrolases superfamily.</text>
</comment>
<reference evidence="5 6" key="1">
    <citation type="submission" date="2017-03" db="EMBL/GenBank/DDBJ databases">
        <title>Genomes of endolithic fungi from Antarctica.</title>
        <authorList>
            <person name="Coleine C."/>
            <person name="Masonjones S."/>
            <person name="Stajich J.E."/>
        </authorList>
    </citation>
    <scope>NUCLEOTIDE SEQUENCE [LARGE SCALE GENOMIC DNA]</scope>
    <source>
        <strain evidence="5 6">CCFEE 6314</strain>
    </source>
</reference>
<dbReference type="InterPro" id="IPR032466">
    <property type="entry name" value="Metal_Hydrolase"/>
</dbReference>
<evidence type="ECO:0000256" key="1">
    <source>
        <dbReference type="ARBA" id="ARBA00022793"/>
    </source>
</evidence>
<keyword evidence="2 3" id="KW-0456">Lyase</keyword>
<evidence type="ECO:0000259" key="4">
    <source>
        <dbReference type="Pfam" id="PF04909"/>
    </source>
</evidence>
<sequence length="345" mass="38892">MSNSGEEKFPFPTVTLEEHFLSEAVSEYYERQSVQDPYQATVLLRRCRNDLVELGDVRLKSMQDHQVSLQVVSHAPNSIPLDLETCIKTNDQLASAVKARPSSFAGFATLPMIDPIAASQELKRCVVELGFHGALIDNTCNGKFYDGEEYWPIFEAAQSLDVPIYLHPSFNEAAKALLHDGNYPDAIAQTLSMYAWGWHSENALHVLRLYAAGLFDKFPKLKIIIGHMGEMIPFQLDRIVRITTHQWPMAGVNLSKSFLQVWNENIWITTSGMFAVAPMATIVRQCKPDHILYSVDYPFTKNEWGLQFLKALRGSGLVTDDVLEDICYRNAQKLLKLGSVQHRAG</sequence>
<dbReference type="GO" id="GO:0016787">
    <property type="term" value="F:hydrolase activity"/>
    <property type="evidence" value="ECO:0007669"/>
    <property type="project" value="InterPro"/>
</dbReference>
<evidence type="ECO:0000256" key="2">
    <source>
        <dbReference type="ARBA" id="ARBA00023239"/>
    </source>
</evidence>
<evidence type="ECO:0000313" key="5">
    <source>
        <dbReference type="EMBL" id="RVX73981.1"/>
    </source>
</evidence>
<dbReference type="InterPro" id="IPR032465">
    <property type="entry name" value="ACMSD"/>
</dbReference>
<dbReference type="InterPro" id="IPR006680">
    <property type="entry name" value="Amidohydro-rel"/>
</dbReference>
<dbReference type="AlphaFoldDB" id="A0A438NE43"/>
<dbReference type="OrthoDB" id="432010at2759"/>
<dbReference type="Proteomes" id="UP000288859">
    <property type="component" value="Unassembled WGS sequence"/>
</dbReference>
<dbReference type="GO" id="GO:0019748">
    <property type="term" value="P:secondary metabolic process"/>
    <property type="evidence" value="ECO:0007669"/>
    <property type="project" value="TreeGrafter"/>
</dbReference>
<dbReference type="Gene3D" id="3.20.20.140">
    <property type="entry name" value="Metal-dependent hydrolases"/>
    <property type="match status" value="1"/>
</dbReference>
<accession>A0A438NE43</accession>
<dbReference type="Pfam" id="PF04909">
    <property type="entry name" value="Amidohydro_2"/>
    <property type="match status" value="1"/>
</dbReference>
<evidence type="ECO:0000313" key="6">
    <source>
        <dbReference type="Proteomes" id="UP000288859"/>
    </source>
</evidence>
<dbReference type="GO" id="GO:0016831">
    <property type="term" value="F:carboxy-lyase activity"/>
    <property type="evidence" value="ECO:0007669"/>
    <property type="project" value="UniProtKB-KW"/>
</dbReference>
<name>A0A438NE43_EXOME</name>
<organism evidence="5 6">
    <name type="scientific">Exophiala mesophila</name>
    <name type="common">Black yeast-like fungus</name>
    <dbReference type="NCBI Taxonomy" id="212818"/>
    <lineage>
        <taxon>Eukaryota</taxon>
        <taxon>Fungi</taxon>
        <taxon>Dikarya</taxon>
        <taxon>Ascomycota</taxon>
        <taxon>Pezizomycotina</taxon>
        <taxon>Eurotiomycetes</taxon>
        <taxon>Chaetothyriomycetidae</taxon>
        <taxon>Chaetothyriales</taxon>
        <taxon>Herpotrichiellaceae</taxon>
        <taxon>Exophiala</taxon>
    </lineage>
</organism>
<dbReference type="PANTHER" id="PTHR21240">
    <property type="entry name" value="2-AMINO-3-CARBOXYLMUCONATE-6-SEMIALDEHYDE DECARBOXYLASE"/>
    <property type="match status" value="1"/>
</dbReference>
<comment type="caution">
    <text evidence="5">The sequence shown here is derived from an EMBL/GenBank/DDBJ whole genome shotgun (WGS) entry which is preliminary data.</text>
</comment>
<dbReference type="PANTHER" id="PTHR21240:SF30">
    <property type="entry name" value="AMIDOHYDROLASE-RELATED DOMAIN-CONTAINING PROTEIN-RELATED"/>
    <property type="match status" value="1"/>
</dbReference>
<dbReference type="EMBL" id="NAJM01000006">
    <property type="protein sequence ID" value="RVX73981.1"/>
    <property type="molecule type" value="Genomic_DNA"/>
</dbReference>
<proteinExistence type="inferred from homology"/>
<keyword evidence="1 3" id="KW-0210">Decarboxylase</keyword>
<evidence type="ECO:0000256" key="3">
    <source>
        <dbReference type="RuleBase" id="RU366045"/>
    </source>
</evidence>
<dbReference type="VEuPathDB" id="FungiDB:PV10_00290"/>
<gene>
    <name evidence="5" type="ORF">B0A52_02871</name>
</gene>
<feature type="domain" description="Amidohydrolase-related" evidence="4">
    <location>
        <begin position="81"/>
        <end position="337"/>
    </location>
</feature>
<dbReference type="GO" id="GO:0005829">
    <property type="term" value="C:cytosol"/>
    <property type="evidence" value="ECO:0007669"/>
    <property type="project" value="TreeGrafter"/>
</dbReference>